<dbReference type="AlphaFoldDB" id="A0AAV5KZX2"/>
<proteinExistence type="predicted"/>
<accession>A0AAV5KZX2</accession>
<feature type="region of interest" description="Disordered" evidence="1">
    <location>
        <begin position="1"/>
        <end position="24"/>
    </location>
</feature>
<evidence type="ECO:0000256" key="1">
    <source>
        <dbReference type="SAM" id="MobiDB-lite"/>
    </source>
</evidence>
<dbReference type="EMBL" id="BPVZ01000086">
    <property type="protein sequence ID" value="GKV30410.1"/>
    <property type="molecule type" value="Genomic_DNA"/>
</dbReference>
<gene>
    <name evidence="2" type="ORF">SLEP1_g39221</name>
</gene>
<evidence type="ECO:0000313" key="2">
    <source>
        <dbReference type="EMBL" id="GKV30410.1"/>
    </source>
</evidence>
<evidence type="ECO:0000313" key="3">
    <source>
        <dbReference type="Proteomes" id="UP001054252"/>
    </source>
</evidence>
<organism evidence="2 3">
    <name type="scientific">Rubroshorea leprosula</name>
    <dbReference type="NCBI Taxonomy" id="152421"/>
    <lineage>
        <taxon>Eukaryota</taxon>
        <taxon>Viridiplantae</taxon>
        <taxon>Streptophyta</taxon>
        <taxon>Embryophyta</taxon>
        <taxon>Tracheophyta</taxon>
        <taxon>Spermatophyta</taxon>
        <taxon>Magnoliopsida</taxon>
        <taxon>eudicotyledons</taxon>
        <taxon>Gunneridae</taxon>
        <taxon>Pentapetalae</taxon>
        <taxon>rosids</taxon>
        <taxon>malvids</taxon>
        <taxon>Malvales</taxon>
        <taxon>Dipterocarpaceae</taxon>
        <taxon>Rubroshorea</taxon>
    </lineage>
</organism>
<protein>
    <submittedName>
        <fullName evidence="2">Uncharacterized protein</fullName>
    </submittedName>
</protein>
<reference evidence="2 3" key="1">
    <citation type="journal article" date="2021" name="Commun. Biol.">
        <title>The genome of Shorea leprosula (Dipterocarpaceae) highlights the ecological relevance of drought in aseasonal tropical rainforests.</title>
        <authorList>
            <person name="Ng K.K.S."/>
            <person name="Kobayashi M.J."/>
            <person name="Fawcett J.A."/>
            <person name="Hatakeyama M."/>
            <person name="Paape T."/>
            <person name="Ng C.H."/>
            <person name="Ang C.C."/>
            <person name="Tnah L.H."/>
            <person name="Lee C.T."/>
            <person name="Nishiyama T."/>
            <person name="Sese J."/>
            <person name="O'Brien M.J."/>
            <person name="Copetti D."/>
            <person name="Mohd Noor M.I."/>
            <person name="Ong R.C."/>
            <person name="Putra M."/>
            <person name="Sireger I.Z."/>
            <person name="Indrioko S."/>
            <person name="Kosugi Y."/>
            <person name="Izuno A."/>
            <person name="Isagi Y."/>
            <person name="Lee S.L."/>
            <person name="Shimizu K.K."/>
        </authorList>
    </citation>
    <scope>NUCLEOTIDE SEQUENCE [LARGE SCALE GENOMIC DNA]</scope>
    <source>
        <strain evidence="2">214</strain>
    </source>
</reference>
<sequence>MPKVERCQNNSARRMGKEGVQRNGSSKYLIMKQHTTPMLLFTKSSIFSAFALHSICLINRPPMLQTAVTHM</sequence>
<keyword evidence="3" id="KW-1185">Reference proteome</keyword>
<dbReference type="Proteomes" id="UP001054252">
    <property type="component" value="Unassembled WGS sequence"/>
</dbReference>
<comment type="caution">
    <text evidence="2">The sequence shown here is derived from an EMBL/GenBank/DDBJ whole genome shotgun (WGS) entry which is preliminary data.</text>
</comment>
<name>A0AAV5KZX2_9ROSI</name>